<reference evidence="4" key="3">
    <citation type="submission" date="2020-12" db="UniProtKB">
        <authorList>
            <consortium name="EnsemblPlants"/>
        </authorList>
    </citation>
    <scope>IDENTIFICATION</scope>
</reference>
<feature type="domain" description="R" evidence="2">
    <location>
        <begin position="117"/>
        <end position="134"/>
    </location>
</feature>
<reference evidence="3 5" key="2">
    <citation type="journal article" date="2018" name="Plant J.">
        <title>The Physcomitrella patens chromosome-scale assembly reveals moss genome structure and evolution.</title>
        <authorList>
            <person name="Lang D."/>
            <person name="Ullrich K.K."/>
            <person name="Murat F."/>
            <person name="Fuchs J."/>
            <person name="Jenkins J."/>
            <person name="Haas F.B."/>
            <person name="Piednoel M."/>
            <person name="Gundlach H."/>
            <person name="Van Bel M."/>
            <person name="Meyberg R."/>
            <person name="Vives C."/>
            <person name="Morata J."/>
            <person name="Symeonidi A."/>
            <person name="Hiss M."/>
            <person name="Muchero W."/>
            <person name="Kamisugi Y."/>
            <person name="Saleh O."/>
            <person name="Blanc G."/>
            <person name="Decker E.L."/>
            <person name="van Gessel N."/>
            <person name="Grimwood J."/>
            <person name="Hayes R.D."/>
            <person name="Graham S.W."/>
            <person name="Gunter L.E."/>
            <person name="McDaniel S.F."/>
            <person name="Hoernstein S.N.W."/>
            <person name="Larsson A."/>
            <person name="Li F.W."/>
            <person name="Perroud P.F."/>
            <person name="Phillips J."/>
            <person name="Ranjan P."/>
            <person name="Rokshar D.S."/>
            <person name="Rothfels C.J."/>
            <person name="Schneider L."/>
            <person name="Shu S."/>
            <person name="Stevenson D.W."/>
            <person name="Thummler F."/>
            <person name="Tillich M."/>
            <person name="Villarreal Aguilar J.C."/>
            <person name="Widiez T."/>
            <person name="Wong G.K."/>
            <person name="Wymore A."/>
            <person name="Zhang Y."/>
            <person name="Zimmer A.D."/>
            <person name="Quatrano R.S."/>
            <person name="Mayer K.F.X."/>
            <person name="Goodstein D."/>
            <person name="Casacuberta J.M."/>
            <person name="Vandepoele K."/>
            <person name="Reski R."/>
            <person name="Cuming A.C."/>
            <person name="Tuskan G.A."/>
            <person name="Maumus F."/>
            <person name="Salse J."/>
            <person name="Schmutz J."/>
            <person name="Rensing S.A."/>
        </authorList>
    </citation>
    <scope>NUCLEOTIDE SEQUENCE [LARGE SCALE GENOMIC DNA]</scope>
    <source>
        <strain evidence="4 5">cv. Gransden 2004</strain>
    </source>
</reference>
<feature type="region of interest" description="Disordered" evidence="1">
    <location>
        <begin position="373"/>
        <end position="398"/>
    </location>
</feature>
<dbReference type="Proteomes" id="UP000006727">
    <property type="component" value="Chromosome 7"/>
</dbReference>
<dbReference type="PROSITE" id="PS51257">
    <property type="entry name" value="PROKAR_LIPOPROTEIN"/>
    <property type="match status" value="1"/>
</dbReference>
<organism evidence="3">
    <name type="scientific">Physcomitrium patens</name>
    <name type="common">Spreading-leaved earth moss</name>
    <name type="synonym">Physcomitrella patens</name>
    <dbReference type="NCBI Taxonomy" id="3218"/>
    <lineage>
        <taxon>Eukaryota</taxon>
        <taxon>Viridiplantae</taxon>
        <taxon>Streptophyta</taxon>
        <taxon>Embryophyta</taxon>
        <taxon>Bryophyta</taxon>
        <taxon>Bryophytina</taxon>
        <taxon>Bryopsida</taxon>
        <taxon>Funariidae</taxon>
        <taxon>Funariales</taxon>
        <taxon>Funariaceae</taxon>
        <taxon>Physcomitrium</taxon>
    </lineage>
</organism>
<dbReference type="EMBL" id="ABEU02000007">
    <property type="protein sequence ID" value="PNR50768.1"/>
    <property type="molecule type" value="Genomic_DNA"/>
</dbReference>
<protein>
    <recommendedName>
        <fullName evidence="2">R domain-containing protein</fullName>
    </recommendedName>
</protein>
<dbReference type="Gramene" id="Pp3c7_5230V3.1">
    <property type="protein sequence ID" value="PAC:32925373.CDS.1"/>
    <property type="gene ID" value="Pp3c7_5230"/>
</dbReference>
<dbReference type="PROSITE" id="PS51370">
    <property type="entry name" value="R"/>
    <property type="match status" value="1"/>
</dbReference>
<gene>
    <name evidence="3" type="ORF">PHYPA_009954</name>
</gene>
<feature type="region of interest" description="Disordered" evidence="1">
    <location>
        <begin position="197"/>
        <end position="219"/>
    </location>
</feature>
<dbReference type="PaxDb" id="3218-PP1S207_110V6.1"/>
<feature type="compositionally biased region" description="Basic and acidic residues" evidence="1">
    <location>
        <begin position="117"/>
        <end position="142"/>
    </location>
</feature>
<name>A0A2K1KAG6_PHYPA</name>
<feature type="compositionally biased region" description="Pro residues" evidence="1">
    <location>
        <begin position="336"/>
        <end position="351"/>
    </location>
</feature>
<dbReference type="EnsemblPlants" id="Pp3c7_5230V3.1">
    <property type="protein sequence ID" value="PAC:32925373.CDS.1"/>
    <property type="gene ID" value="Pp3c7_5230"/>
</dbReference>
<feature type="compositionally biased region" description="Polar residues" evidence="1">
    <location>
        <begin position="13"/>
        <end position="25"/>
    </location>
</feature>
<feature type="region of interest" description="Disordered" evidence="1">
    <location>
        <begin position="107"/>
        <end position="167"/>
    </location>
</feature>
<evidence type="ECO:0000313" key="5">
    <source>
        <dbReference type="Proteomes" id="UP000006727"/>
    </source>
</evidence>
<evidence type="ECO:0000256" key="1">
    <source>
        <dbReference type="SAM" id="MobiDB-lite"/>
    </source>
</evidence>
<feature type="region of interest" description="Disordered" evidence="1">
    <location>
        <begin position="326"/>
        <end position="357"/>
    </location>
</feature>
<feature type="compositionally biased region" description="Pro residues" evidence="1">
    <location>
        <begin position="205"/>
        <end position="218"/>
    </location>
</feature>
<feature type="region of interest" description="Disordered" evidence="1">
    <location>
        <begin position="239"/>
        <end position="260"/>
    </location>
</feature>
<reference evidence="3 5" key="1">
    <citation type="journal article" date="2008" name="Science">
        <title>The Physcomitrella genome reveals evolutionary insights into the conquest of land by plants.</title>
        <authorList>
            <person name="Rensing S."/>
            <person name="Lang D."/>
            <person name="Zimmer A."/>
            <person name="Terry A."/>
            <person name="Salamov A."/>
            <person name="Shapiro H."/>
            <person name="Nishiyama T."/>
            <person name="Perroud P.-F."/>
            <person name="Lindquist E."/>
            <person name="Kamisugi Y."/>
            <person name="Tanahashi T."/>
            <person name="Sakakibara K."/>
            <person name="Fujita T."/>
            <person name="Oishi K."/>
            <person name="Shin-I T."/>
            <person name="Kuroki Y."/>
            <person name="Toyoda A."/>
            <person name="Suzuki Y."/>
            <person name="Hashimoto A."/>
            <person name="Yamaguchi K."/>
            <person name="Sugano A."/>
            <person name="Kohara Y."/>
            <person name="Fujiyama A."/>
            <person name="Anterola A."/>
            <person name="Aoki S."/>
            <person name="Ashton N."/>
            <person name="Barbazuk W.B."/>
            <person name="Barker E."/>
            <person name="Bennetzen J."/>
            <person name="Bezanilla M."/>
            <person name="Blankenship R."/>
            <person name="Cho S.H."/>
            <person name="Dutcher S."/>
            <person name="Estelle M."/>
            <person name="Fawcett J.A."/>
            <person name="Gundlach H."/>
            <person name="Hanada K."/>
            <person name="Heyl A."/>
            <person name="Hicks K.A."/>
            <person name="Hugh J."/>
            <person name="Lohr M."/>
            <person name="Mayer K."/>
            <person name="Melkozernov A."/>
            <person name="Murata T."/>
            <person name="Nelson D."/>
            <person name="Pils B."/>
            <person name="Prigge M."/>
            <person name="Reiss B."/>
            <person name="Renner T."/>
            <person name="Rombauts S."/>
            <person name="Rushton P."/>
            <person name="Sanderfoot A."/>
            <person name="Schween G."/>
            <person name="Shiu S.-H."/>
            <person name="Stueber K."/>
            <person name="Theodoulou F.L."/>
            <person name="Tu H."/>
            <person name="Van de Peer Y."/>
            <person name="Verrier P.J."/>
            <person name="Waters E."/>
            <person name="Wood A."/>
            <person name="Yang L."/>
            <person name="Cove D."/>
            <person name="Cuming A."/>
            <person name="Hasebe M."/>
            <person name="Lucas S."/>
            <person name="Mishler D.B."/>
            <person name="Reski R."/>
            <person name="Grigoriev I."/>
            <person name="Quatrano R.S."/>
            <person name="Boore J.L."/>
        </authorList>
    </citation>
    <scope>NUCLEOTIDE SEQUENCE [LARGE SCALE GENOMIC DNA]</scope>
    <source>
        <strain evidence="4 5">cv. Gransden 2004</strain>
    </source>
</reference>
<sequence>MRQEDPAVPAEHQPQTTSSTVSTFSACPPEVPAAPLLESPGTSYGTYDSHGQSAMVSPFGHTSHGMETAMELHHQHHHLGGHGGYGPNLAREQQAGLYWGGSISDVHSGGSSGAARVESRAKARERARERAKEKHISERDPASGRIPSTYVPHHGPSSASAGAQQHPHLAVQGQSLYSNLPSQVTSALQHPFQASPAFQAGINPPLRPPPPPAAPPYNAPSYNLPEAFFAYGGHYNPTSYNQAEPPLQQQQQGPSVSHYFVENPLPPSRFSIASQGSISTNSMMFSGLTHVPASSLRASPFGSLISEQQPLNYSSSSFPSPTGYQFPPSYVSSSHRPPPPSSSSLLGPPPLGSSLRLSQGTMEYTHSRIRLGQGQAQGHGQFEHRSYNQAPHSLDPSFYTPQIPARLQGLEELEEEFKP</sequence>
<evidence type="ECO:0000313" key="4">
    <source>
        <dbReference type="EnsemblPlants" id="PAC:32925373.CDS.1"/>
    </source>
</evidence>
<dbReference type="AlphaFoldDB" id="A0A2K1KAG6"/>
<proteinExistence type="predicted"/>
<evidence type="ECO:0000259" key="2">
    <source>
        <dbReference type="PROSITE" id="PS51370"/>
    </source>
</evidence>
<feature type="region of interest" description="Disordered" evidence="1">
    <location>
        <begin position="1"/>
        <end position="44"/>
    </location>
</feature>
<evidence type="ECO:0000313" key="3">
    <source>
        <dbReference type="EMBL" id="PNR50768.1"/>
    </source>
</evidence>
<dbReference type="InterPro" id="IPR017888">
    <property type="entry name" value="CYC/TB1_R_domain"/>
</dbReference>
<keyword evidence="5" id="KW-1185">Reference proteome</keyword>
<accession>A0A2K1KAG6</accession>